<evidence type="ECO:0000259" key="12">
    <source>
        <dbReference type="PROSITE" id="PS51387"/>
    </source>
</evidence>
<dbReference type="Pfam" id="PF02913">
    <property type="entry name" value="FAD-oxidase_C"/>
    <property type="match status" value="1"/>
</dbReference>
<dbReference type="FunFam" id="3.30.465.10:FF:000014">
    <property type="entry name" value="D-lactate dehydrogenase (Cytochrome), putative"/>
    <property type="match status" value="1"/>
</dbReference>
<evidence type="ECO:0000256" key="2">
    <source>
        <dbReference type="ARBA" id="ARBA00004173"/>
    </source>
</evidence>
<proteinExistence type="inferred from homology"/>
<evidence type="ECO:0000256" key="8">
    <source>
        <dbReference type="ARBA" id="ARBA00023128"/>
    </source>
</evidence>
<evidence type="ECO:0000256" key="4">
    <source>
        <dbReference type="ARBA" id="ARBA00022630"/>
    </source>
</evidence>
<comment type="catalytic activity">
    <reaction evidence="10">
        <text>(R)-lactate + 2 Fe(III)-[cytochrome c] = 2 Fe(II)-[cytochrome c] + pyruvate + 2 H(+)</text>
        <dbReference type="Rhea" id="RHEA:13521"/>
        <dbReference type="Rhea" id="RHEA-COMP:10350"/>
        <dbReference type="Rhea" id="RHEA-COMP:14399"/>
        <dbReference type="ChEBI" id="CHEBI:15361"/>
        <dbReference type="ChEBI" id="CHEBI:15378"/>
        <dbReference type="ChEBI" id="CHEBI:16004"/>
        <dbReference type="ChEBI" id="CHEBI:29033"/>
        <dbReference type="ChEBI" id="CHEBI:29034"/>
        <dbReference type="EC" id="1.1.2.4"/>
    </reaction>
</comment>
<keyword evidence="8" id="KW-0496">Mitochondrion</keyword>
<dbReference type="SUPFAM" id="SSF56176">
    <property type="entry name" value="FAD-binding/transporter-associated domain-like"/>
    <property type="match status" value="1"/>
</dbReference>
<evidence type="ECO:0000256" key="9">
    <source>
        <dbReference type="ARBA" id="ARBA00038897"/>
    </source>
</evidence>
<evidence type="ECO:0000256" key="5">
    <source>
        <dbReference type="ARBA" id="ARBA00022827"/>
    </source>
</evidence>
<evidence type="ECO:0000256" key="10">
    <source>
        <dbReference type="ARBA" id="ARBA00051436"/>
    </source>
</evidence>
<dbReference type="PROSITE" id="PS51387">
    <property type="entry name" value="FAD_PCMH"/>
    <property type="match status" value="1"/>
</dbReference>
<comment type="subcellular location">
    <subcellularLocation>
        <location evidence="2">Mitochondrion</location>
    </subcellularLocation>
</comment>
<dbReference type="FunFam" id="3.30.70.2740:FF:000001">
    <property type="entry name" value="D-lactate dehydrogenase mitochondrial"/>
    <property type="match status" value="1"/>
</dbReference>
<comment type="caution">
    <text evidence="13">The sequence shown here is derived from an EMBL/GenBank/DDBJ whole genome shotgun (WGS) entry which is preliminary data.</text>
</comment>
<name>A0AAV5RDR7_PICKL</name>
<dbReference type="GO" id="GO:1903457">
    <property type="term" value="P:lactate catabolic process"/>
    <property type="evidence" value="ECO:0007669"/>
    <property type="project" value="TreeGrafter"/>
</dbReference>
<dbReference type="PANTHER" id="PTHR11748">
    <property type="entry name" value="D-LACTATE DEHYDROGENASE"/>
    <property type="match status" value="1"/>
</dbReference>
<dbReference type="EC" id="1.1.2.4" evidence="9"/>
<dbReference type="AlphaFoldDB" id="A0AAV5RDR7"/>
<accession>A0AAV5RDR7</accession>
<evidence type="ECO:0000256" key="1">
    <source>
        <dbReference type="ARBA" id="ARBA00001974"/>
    </source>
</evidence>
<comment type="similarity">
    <text evidence="3">Belongs to the FAD-binding oxidoreductase/transferase type 4 family.</text>
</comment>
<dbReference type="FunFam" id="1.10.45.10:FF:000001">
    <property type="entry name" value="D-lactate dehydrogenase mitochondrial"/>
    <property type="match status" value="1"/>
</dbReference>
<evidence type="ECO:0000313" key="14">
    <source>
        <dbReference type="Proteomes" id="UP001378960"/>
    </source>
</evidence>
<dbReference type="Proteomes" id="UP001378960">
    <property type="component" value="Unassembled WGS sequence"/>
</dbReference>
<evidence type="ECO:0000256" key="7">
    <source>
        <dbReference type="ARBA" id="ARBA00023002"/>
    </source>
</evidence>
<dbReference type="Gene3D" id="3.30.70.2740">
    <property type="match status" value="1"/>
</dbReference>
<evidence type="ECO:0000313" key="13">
    <source>
        <dbReference type="EMBL" id="GMM48746.1"/>
    </source>
</evidence>
<dbReference type="GO" id="GO:0008720">
    <property type="term" value="F:D-lactate dehydrogenase (NAD+) activity"/>
    <property type="evidence" value="ECO:0007669"/>
    <property type="project" value="TreeGrafter"/>
</dbReference>
<dbReference type="InterPro" id="IPR016166">
    <property type="entry name" value="FAD-bd_PCMH"/>
</dbReference>
<dbReference type="PANTHER" id="PTHR11748:SF111">
    <property type="entry name" value="D-LACTATE DEHYDROGENASE, MITOCHONDRIAL-RELATED"/>
    <property type="match status" value="1"/>
</dbReference>
<comment type="cofactor">
    <cofactor evidence="1">
        <name>FAD</name>
        <dbReference type="ChEBI" id="CHEBI:57692"/>
    </cofactor>
</comment>
<keyword evidence="4" id="KW-0285">Flavoprotein</keyword>
<dbReference type="InterPro" id="IPR016164">
    <property type="entry name" value="FAD-linked_Oxase-like_C"/>
</dbReference>
<dbReference type="Pfam" id="PF01565">
    <property type="entry name" value="FAD_binding_4"/>
    <property type="match status" value="1"/>
</dbReference>
<evidence type="ECO:0000256" key="11">
    <source>
        <dbReference type="ARBA" id="ARBA00083446"/>
    </source>
</evidence>
<keyword evidence="7" id="KW-0560">Oxidoreductase</keyword>
<keyword evidence="5" id="KW-0274">FAD</keyword>
<gene>
    <name evidence="13" type="ORF">DAPK24_053440</name>
</gene>
<dbReference type="Gene3D" id="3.30.465.10">
    <property type="match status" value="1"/>
</dbReference>
<dbReference type="GO" id="GO:0071949">
    <property type="term" value="F:FAD binding"/>
    <property type="evidence" value="ECO:0007669"/>
    <property type="project" value="InterPro"/>
</dbReference>
<reference evidence="13 14" key="1">
    <citation type="journal article" date="2023" name="Elife">
        <title>Identification of key yeast species and microbe-microbe interactions impacting larval growth of Drosophila in the wild.</title>
        <authorList>
            <person name="Mure A."/>
            <person name="Sugiura Y."/>
            <person name="Maeda R."/>
            <person name="Honda K."/>
            <person name="Sakurai N."/>
            <person name="Takahashi Y."/>
            <person name="Watada M."/>
            <person name="Katoh T."/>
            <person name="Gotoh A."/>
            <person name="Gotoh Y."/>
            <person name="Taniguchi I."/>
            <person name="Nakamura K."/>
            <person name="Hayashi T."/>
            <person name="Katayama T."/>
            <person name="Uemura T."/>
            <person name="Hattori Y."/>
        </authorList>
    </citation>
    <scope>NUCLEOTIDE SEQUENCE [LARGE SCALE GENOMIC DNA]</scope>
    <source>
        <strain evidence="13 14">PK-24</strain>
    </source>
</reference>
<dbReference type="SUPFAM" id="SSF55103">
    <property type="entry name" value="FAD-linked oxidases, C-terminal domain"/>
    <property type="match status" value="1"/>
</dbReference>
<organism evidence="13 14">
    <name type="scientific">Pichia kluyveri</name>
    <name type="common">Yeast</name>
    <dbReference type="NCBI Taxonomy" id="36015"/>
    <lineage>
        <taxon>Eukaryota</taxon>
        <taxon>Fungi</taxon>
        <taxon>Dikarya</taxon>
        <taxon>Ascomycota</taxon>
        <taxon>Saccharomycotina</taxon>
        <taxon>Pichiomycetes</taxon>
        <taxon>Pichiales</taxon>
        <taxon>Pichiaceae</taxon>
        <taxon>Pichia</taxon>
    </lineage>
</organism>
<protein>
    <recommendedName>
        <fullName evidence="9">D-lactate dehydrogenase (cytochrome)</fullName>
        <ecNumber evidence="9">1.1.2.4</ecNumber>
    </recommendedName>
    <alternativeName>
        <fullName evidence="11">D-lactate ferricytochrome C oxidoreductase</fullName>
    </alternativeName>
</protein>
<evidence type="ECO:0000256" key="6">
    <source>
        <dbReference type="ARBA" id="ARBA00022946"/>
    </source>
</evidence>
<dbReference type="InterPro" id="IPR006094">
    <property type="entry name" value="Oxid_FAD_bind_N"/>
</dbReference>
<dbReference type="GO" id="GO:0004458">
    <property type="term" value="F:D-lactate dehydrogenase (cytochrome) activity"/>
    <property type="evidence" value="ECO:0007669"/>
    <property type="project" value="UniProtKB-EC"/>
</dbReference>
<dbReference type="InterPro" id="IPR036318">
    <property type="entry name" value="FAD-bd_PCMH-like_sf"/>
</dbReference>
<dbReference type="InterPro" id="IPR016171">
    <property type="entry name" value="Vanillyl_alc_oxidase_C-sub2"/>
</dbReference>
<dbReference type="GO" id="GO:0005739">
    <property type="term" value="C:mitochondrion"/>
    <property type="evidence" value="ECO:0007669"/>
    <property type="project" value="UniProtKB-SubCell"/>
</dbReference>
<keyword evidence="6" id="KW-0809">Transit peptide</keyword>
<dbReference type="InterPro" id="IPR004113">
    <property type="entry name" value="FAD-bd_oxidored_4_C"/>
</dbReference>
<keyword evidence="14" id="KW-1185">Reference proteome</keyword>
<dbReference type="EMBL" id="BTGB01000009">
    <property type="protein sequence ID" value="GMM48746.1"/>
    <property type="molecule type" value="Genomic_DNA"/>
</dbReference>
<dbReference type="Gene3D" id="1.10.45.10">
    <property type="entry name" value="Vanillyl-alcohol Oxidase, Chain A, domain 4"/>
    <property type="match status" value="1"/>
</dbReference>
<sequence length="567" mass="62150">MFHLKRGLLRNTKNILNVYVKRLNSSTSTSSSTLKTSIPSNGSGLGKQSILFVSGILAGGSLVYYQLKNNPSETTFPNSSTTKLKDCDELKYGDAKEAIFELKKQLGESKVTNTKFEIEHHSDSSWATDHARPEEYPLAIVYPESTEEVSKALKICHDLKVPVVPFTGGTSLEGHFISTRTGICIDLSKMNKIIELHKEDLDIVVQPAVGWESLRDYLSDYNLLFGPDPGPGACIGGMVATSCSGTNAARYGTMRENVVSVTVVLPDGTIVKTKRRPRKSSAGYNLTNLFIGSEGTLGIVTEVTLKLNIKPKFENVALIPFNNLAGAAKSVADIIQEGIQLNAIELLDDKMMHFVNHSNQTEVKYEELPTLLLKIGGTSPEATGTLTKSVQDIVKKNGSTGFKFASSEEEKFELWNARKVALWSTIQYGKDTIDKDIQVWSTDVAVPISKFVESLEATKEEIEKSGLVSSIVGHAGDGNYHAIILFRESERKIASQLVENMVQRALKLDGTVSGEHGIGVGKKEFLIDEVGQDAVDLMRKIKFAIDPHKILNPDKVFAIDPVNDRTI</sequence>
<dbReference type="InterPro" id="IPR016169">
    <property type="entry name" value="FAD-bd_PCMH_sub2"/>
</dbReference>
<evidence type="ECO:0000256" key="3">
    <source>
        <dbReference type="ARBA" id="ARBA00008000"/>
    </source>
</evidence>
<feature type="domain" description="FAD-binding PCMH-type" evidence="12">
    <location>
        <begin position="133"/>
        <end position="310"/>
    </location>
</feature>